<gene>
    <name evidence="1" type="ORF">KL86APRO_11935</name>
</gene>
<evidence type="ECO:0000313" key="1">
    <source>
        <dbReference type="EMBL" id="SBW05068.1"/>
    </source>
</evidence>
<organism evidence="1">
    <name type="scientific">uncultured Alphaproteobacteria bacterium</name>
    <dbReference type="NCBI Taxonomy" id="91750"/>
    <lineage>
        <taxon>Bacteria</taxon>
        <taxon>Pseudomonadati</taxon>
        <taxon>Pseudomonadota</taxon>
        <taxon>Alphaproteobacteria</taxon>
        <taxon>environmental samples</taxon>
    </lineage>
</organism>
<reference evidence="1" key="1">
    <citation type="submission" date="2016-04" db="EMBL/GenBank/DDBJ databases">
        <authorList>
            <person name="Evans L.H."/>
            <person name="Alamgir A."/>
            <person name="Owens N."/>
            <person name="Weber N.D."/>
            <person name="Virtaneva K."/>
            <person name="Barbian K."/>
            <person name="Babar A."/>
            <person name="Rosenke K."/>
        </authorList>
    </citation>
    <scope>NUCLEOTIDE SEQUENCE</scope>
    <source>
        <strain evidence="1">86</strain>
    </source>
</reference>
<accession>A0A212K0B7</accession>
<protein>
    <submittedName>
        <fullName evidence="1">Uncharacterized protein</fullName>
    </submittedName>
</protein>
<proteinExistence type="predicted"/>
<sequence>MVVQLTKGLGGSNKPESVDVKLIAYGYEGGFAALRPVIDKIAITFDIPSYEDQQGIKTFLIGAKEDKALLPASPANGKSNYGWRLLLPIPGSGEHLLLEAGPPTPKNEATKSAPFLRFEFNPAKLGAEGVLYLREWLRDNVLLDQYLWSDIATSGRVTRLDVAVDLLGVRTENLLVSSHVKADGGKPFKRLAYHSLAGQLETLYPHFRKGARAPFCIYDKKQELADTGFEAKYGSLSHVRVEARKQPNRPITTLHKMKNPFLGLTVIDPMGKVDPPETAHAWVFFLDSCRARGVEWALSQLPAEDMRVAYKHAFQEAERNVWRAGKLWDFWPAALLQSGLLP</sequence>
<name>A0A212K0B7_9PROT</name>
<dbReference type="AlphaFoldDB" id="A0A212K0B7"/>
<dbReference type="EMBL" id="FLUO01000001">
    <property type="protein sequence ID" value="SBW05068.1"/>
    <property type="molecule type" value="Genomic_DNA"/>
</dbReference>